<dbReference type="InterPro" id="IPR011012">
    <property type="entry name" value="Longin-like_dom_sf"/>
</dbReference>
<keyword evidence="19" id="KW-1185">Reference proteome</keyword>
<dbReference type="GO" id="GO:0000139">
    <property type="term" value="C:Golgi membrane"/>
    <property type="evidence" value="ECO:0007669"/>
    <property type="project" value="UniProtKB-SubCell"/>
</dbReference>
<dbReference type="SUPFAM" id="SSF64356">
    <property type="entry name" value="SNARE-like"/>
    <property type="match status" value="1"/>
</dbReference>
<evidence type="ECO:0000256" key="11">
    <source>
        <dbReference type="ARBA" id="ARBA00023329"/>
    </source>
</evidence>
<dbReference type="InterPro" id="IPR000593">
    <property type="entry name" value="RasGAP_C"/>
</dbReference>
<feature type="region of interest" description="Disordered" evidence="15">
    <location>
        <begin position="531"/>
        <end position="638"/>
    </location>
</feature>
<sequence length="1795" mass="202765">MPAGALNLTLYTTQAVVLLDAEGHRLFAKYFEPLAAKDASVPPTIAPGLAPLVARNAFPTLKQQQKFEQSIWEKARRASGDLFQYEGHLVMFKASYDVYLFVIAPDRENELMIHSFLQSLYDTLTILLQSQVDKRTVLDNLDLVTIAIDESVDDGCVRATDRSIILETDSAAIANRVTRTRPDTIEVQLNEQNQHSARRVFMARRPDEPSALELPMSTAPLREPLRPHGPTPSRTADMRGKFERPPLRPVARDAPARKPPSRFESGGKLASNPFVQQAARTEPVKAAGGRENRPVARAESSVMSRSKTARKVSEATGALSHTRIRLSRQSLQSLPSIDMKAATSVSALQDSGKSPGGKWLEQERDHVQAYEYLCHCSEAQRWMERCIGEPLGGDIANMAEEMRNGIALAKLAKSFEPACVPRIFVHPKLQFRHTDNINYYFQFVDKIRLPSCFRFELTDLYEKKNFPKVVYCLHALSHFMAHHGRSDKVDDLVGKLEFDEEQLFKTQKTIEAAGTAMPSFGGVGQALAQEMGVKKAPAAPKAPPAEPSSPHGPAARLGVEATTLQAQRAHLKHVEAASPKKPITPHTVASMRAQLKPVDSEPTLRSPDKRAHDALERERERHARLEGRERERQERERERLRLREERERERVRLREEREKRAQDLERERAQLRAEREREREERDRNAVHASQDLERERRTQLYMHVRSSTHRELARDEKEWRERLREAEERARAEEREERFKRELAHELERQRQAELYAAELAAAHAETAAVEARLQALAEESARRDAAERARAETRLAVPLQAQIRGALARHALYTQLSQMDEVWAVQLQAHVRGTLARRSLFRTIMDAEAHTPAIVYVQAAARGVLARRRLLAHMQALEQDAVLTALQARIRGALARRAFAQMRTAYQRIALVRAASPAVSTGALARRPHHELRKHMAYVRPDLTGVQAQIRGVLARHEYVWWRTHLHTNVGAIVYVQSLLRGVLARRAFDAGVGRFLAHIPDVVRVQSLCRARRARSRYRALQRGTGVPLETVRALAPDDGGRDYADERAVSQLRHQVVQQCRANQSMEAHILDLDRKMALLVKNKIGIEDIVKARTERGWLGTGAGAHAHVLAEANDPFAAHVLTPDAQRRLEAYQALFYVLQTQPTYLARLLVLTNAADVPEHERGQLEQTVLAMFAYAQQPREEYLLLKLVQATIHTHAPRIATLSDWATPLHAPFQRMLIHLTCGVRERTYLCAMLTPPMSRLLSESHLELDAVAALRTHADMDAALAEPVTRAEFLHRLQTLRAVCETFVNALRAASPPTPYGLQFVARAHFDALRAQFPHAHHTDIVRAVAYTLYHSYIHPAIVAPEAYGMPSPSDHARRHLVCLSHVLDQIARGVPFDDTDRYLQPLNEYVLDASTRVHHWVQTLLDTYVDAEHHFGLDEWTDLGSTHARPVIYISPNEVYAIHQLLCTNVASLTDSHDALAELLTQLGTPPVSTTPELSRARDGEVTLALSHHHTGPAHVHDVDAEDKLLFSEAKQLVMAVLRIQQGPSNLLDLFVAPVSEADEAAWADRRAQPPYAGTPTADLSFAELKAKALERVLHLEQLGRVHRANAYQDMLDAMAADIRRKDQRRQERRAQRDMLQTTLTRLQEQQHFMESQIKSYETCIDRGKHAMQKPTSRRRRIMDTLPFSPQFFHQRSLKAAGMMPTYGSYRYSATRLHAKGILAYIERPDNLAIDQLSFTIASDQVGVFELEASVGSIVAGNATLRMDDLLEAQYANQTHVGMLDGAIQFHLQPLIRFINKKFYT</sequence>
<keyword evidence="9" id="KW-0333">Golgi apparatus</keyword>
<evidence type="ECO:0000313" key="18">
    <source>
        <dbReference type="EMBL" id="WFD16983.1"/>
    </source>
</evidence>
<keyword evidence="6" id="KW-0963">Cytoplasm</keyword>
<dbReference type="GO" id="GO:0110085">
    <property type="term" value="C:mitotic actomyosin contractile ring"/>
    <property type="evidence" value="ECO:0007669"/>
    <property type="project" value="TreeGrafter"/>
</dbReference>
<evidence type="ECO:0000256" key="14">
    <source>
        <dbReference type="SAM" id="Coils"/>
    </source>
</evidence>
<feature type="coiled-coil region" evidence="14">
    <location>
        <begin position="710"/>
        <end position="781"/>
    </location>
</feature>
<feature type="domain" description="Calponin-homology (CH)" evidence="17">
    <location>
        <begin position="373"/>
        <end position="480"/>
    </location>
</feature>
<dbReference type="EMBL" id="CP119921">
    <property type="protein sequence ID" value="WFD16983.1"/>
    <property type="molecule type" value="Genomic_DNA"/>
</dbReference>
<keyword evidence="8" id="KW-0653">Protein transport</keyword>
<dbReference type="SMART" id="SM00033">
    <property type="entry name" value="CH"/>
    <property type="match status" value="1"/>
</dbReference>
<evidence type="ECO:0000256" key="10">
    <source>
        <dbReference type="ARBA" id="ARBA00023136"/>
    </source>
</evidence>
<dbReference type="Pfam" id="PF00307">
    <property type="entry name" value="CH"/>
    <property type="match status" value="1"/>
</dbReference>
<evidence type="ECO:0000256" key="9">
    <source>
        <dbReference type="ARBA" id="ARBA00023034"/>
    </source>
</evidence>
<evidence type="ECO:0000256" key="6">
    <source>
        <dbReference type="ARBA" id="ARBA00022490"/>
    </source>
</evidence>
<dbReference type="Proteomes" id="UP001217582">
    <property type="component" value="Chromosome 6"/>
</dbReference>
<dbReference type="Pfam" id="PF03836">
    <property type="entry name" value="RasGAP_C"/>
    <property type="match status" value="1"/>
</dbReference>
<dbReference type="Gene3D" id="1.10.418.10">
    <property type="entry name" value="Calponin-like domain"/>
    <property type="match status" value="1"/>
</dbReference>
<feature type="region of interest" description="Disordered" evidence="15">
    <location>
        <begin position="671"/>
        <end position="699"/>
    </location>
</feature>
<feature type="domain" description="Ras-GAP" evidence="16">
    <location>
        <begin position="1236"/>
        <end position="1382"/>
    </location>
</feature>
<evidence type="ECO:0000259" key="17">
    <source>
        <dbReference type="PROSITE" id="PS50021"/>
    </source>
</evidence>
<dbReference type="SUPFAM" id="SSF48350">
    <property type="entry name" value="GTPase activation domain, GAP"/>
    <property type="match status" value="1"/>
</dbReference>
<proteinExistence type="inferred from homology"/>
<comment type="function">
    <text evidence="12">The coatomer is a cytosolic protein complex that binds to dilysine motifs and reversibly associates with Golgi non-clathrin-coated vesicles, which further mediate biosynthetic protein transport from the ER, via the Golgi up to the trans Golgi network. Coatomer complex is required for budding from Golgi membranes, and is essential for the retrograde Golgi-to-ER transport of dilysine-tagged proteins. The zeta subunit may be involved in regulating the coat assembly and, hence, the rate of biosynthetic protein transport due to its association-dissociation properties with the coatomer complex.</text>
</comment>
<dbReference type="GO" id="GO:1903479">
    <property type="term" value="P:mitotic actomyosin contractile ring assembly actin filament organization"/>
    <property type="evidence" value="ECO:0007669"/>
    <property type="project" value="TreeGrafter"/>
</dbReference>
<dbReference type="Gene3D" id="1.10.506.10">
    <property type="entry name" value="GTPase Activation - p120gap, domain 1"/>
    <property type="match status" value="1"/>
</dbReference>
<organism evidence="18 19">
    <name type="scientific">Malassezia arunalokei</name>
    <dbReference type="NCBI Taxonomy" id="1514897"/>
    <lineage>
        <taxon>Eukaryota</taxon>
        <taxon>Fungi</taxon>
        <taxon>Dikarya</taxon>
        <taxon>Basidiomycota</taxon>
        <taxon>Ustilaginomycotina</taxon>
        <taxon>Malasseziomycetes</taxon>
        <taxon>Malasseziales</taxon>
        <taxon>Malasseziaceae</taxon>
        <taxon>Malassezia</taxon>
    </lineage>
</organism>
<dbReference type="GO" id="GO:0005516">
    <property type="term" value="F:calmodulin binding"/>
    <property type="evidence" value="ECO:0007669"/>
    <property type="project" value="TreeGrafter"/>
</dbReference>
<dbReference type="FunFam" id="3.30.450.60:FF:000013">
    <property type="entry name" value="Coatomer subunit zeta"/>
    <property type="match status" value="1"/>
</dbReference>
<evidence type="ECO:0000259" key="16">
    <source>
        <dbReference type="PROSITE" id="PS50018"/>
    </source>
</evidence>
<evidence type="ECO:0000256" key="13">
    <source>
        <dbReference type="ARBA" id="ARBA00075766"/>
    </source>
</evidence>
<keyword evidence="7" id="KW-0931">ER-Golgi transport</keyword>
<feature type="compositionally biased region" description="Basic and acidic residues" evidence="15">
    <location>
        <begin position="236"/>
        <end position="256"/>
    </location>
</feature>
<dbReference type="InterPro" id="IPR001936">
    <property type="entry name" value="RasGAP_dom"/>
</dbReference>
<dbReference type="GO" id="GO:0015031">
    <property type="term" value="P:protein transport"/>
    <property type="evidence" value="ECO:0007669"/>
    <property type="project" value="UniProtKB-KW"/>
</dbReference>
<dbReference type="GO" id="GO:0051015">
    <property type="term" value="F:actin filament binding"/>
    <property type="evidence" value="ECO:0007669"/>
    <property type="project" value="TreeGrafter"/>
</dbReference>
<dbReference type="SMART" id="SM00323">
    <property type="entry name" value="RasGAP"/>
    <property type="match status" value="1"/>
</dbReference>
<name>A0AAJ5Z513_9BASI</name>
<evidence type="ECO:0000256" key="12">
    <source>
        <dbReference type="ARBA" id="ARBA00045555"/>
    </source>
</evidence>
<comment type="similarity">
    <text evidence="3">Belongs to the adaptor complexes small subunit family.</text>
</comment>
<evidence type="ECO:0000256" key="5">
    <source>
        <dbReference type="ARBA" id="ARBA00022448"/>
    </source>
</evidence>
<evidence type="ECO:0000313" key="19">
    <source>
        <dbReference type="Proteomes" id="UP001217582"/>
    </source>
</evidence>
<dbReference type="PROSITE" id="PS50021">
    <property type="entry name" value="CH"/>
    <property type="match status" value="1"/>
</dbReference>
<keyword evidence="14" id="KW-0175">Coiled coil</keyword>
<dbReference type="Gene3D" id="3.30.450.60">
    <property type="match status" value="1"/>
</dbReference>
<dbReference type="InterPro" id="IPR008936">
    <property type="entry name" value="Rho_GTPase_activation_prot"/>
</dbReference>
<dbReference type="InterPro" id="IPR036872">
    <property type="entry name" value="CH_dom_sf"/>
</dbReference>
<dbReference type="InterPro" id="IPR022775">
    <property type="entry name" value="AP_mu_sigma_su"/>
</dbReference>
<keyword evidence="5" id="KW-0813">Transport</keyword>
<gene>
    <name evidence="18" type="primary">IQG1</name>
    <name evidence="18" type="ORF">MARU1_003028</name>
</gene>
<dbReference type="Pfam" id="PF01217">
    <property type="entry name" value="Clat_adaptor_s"/>
    <property type="match status" value="1"/>
</dbReference>
<dbReference type="GO" id="GO:0005096">
    <property type="term" value="F:GTPase activator activity"/>
    <property type="evidence" value="ECO:0007669"/>
    <property type="project" value="TreeGrafter"/>
</dbReference>
<reference evidence="18 19" key="1">
    <citation type="submission" date="2023-03" db="EMBL/GenBank/DDBJ databases">
        <title>Mating type loci evolution in Malassezia.</title>
        <authorList>
            <person name="Coelho M.A."/>
        </authorList>
    </citation>
    <scope>NUCLEOTIDE SEQUENCE [LARGE SCALE GENOMIC DNA]</scope>
    <source>
        <strain evidence="18 19">CBS 13387</strain>
    </source>
</reference>
<evidence type="ECO:0000256" key="3">
    <source>
        <dbReference type="ARBA" id="ARBA00006972"/>
    </source>
</evidence>
<dbReference type="InterPro" id="IPR001715">
    <property type="entry name" value="CH_dom"/>
</dbReference>
<evidence type="ECO:0000256" key="2">
    <source>
        <dbReference type="ARBA" id="ARBA00004347"/>
    </source>
</evidence>
<dbReference type="Pfam" id="PF00616">
    <property type="entry name" value="RasGAP"/>
    <property type="match status" value="1"/>
</dbReference>
<dbReference type="PANTHER" id="PTHR14149">
    <property type="entry name" value="RAS GTPASE-ACTIVATING PROTEIN WITH IQ MOTIF"/>
    <property type="match status" value="1"/>
</dbReference>
<dbReference type="GO" id="GO:0030663">
    <property type="term" value="C:COPI-coated vesicle membrane"/>
    <property type="evidence" value="ECO:0007669"/>
    <property type="project" value="UniProtKB-SubCell"/>
</dbReference>
<dbReference type="SUPFAM" id="SSF143885">
    <property type="entry name" value="RGC domain-like"/>
    <property type="match status" value="1"/>
</dbReference>
<feature type="region of interest" description="Disordered" evidence="15">
    <location>
        <begin position="209"/>
        <end position="270"/>
    </location>
</feature>
<keyword evidence="10" id="KW-0472">Membrane</keyword>
<feature type="region of interest" description="Disordered" evidence="15">
    <location>
        <begin position="282"/>
        <end position="320"/>
    </location>
</feature>
<comment type="subunit">
    <text evidence="4">Oligomeric complex that consists of at least the alpha, beta, beta', gamma, delta, epsilon and zeta subunits.</text>
</comment>
<dbReference type="PROSITE" id="PS50018">
    <property type="entry name" value="RAS_GTPASE_ACTIV_2"/>
    <property type="match status" value="1"/>
</dbReference>
<dbReference type="PANTHER" id="PTHR14149:SF14">
    <property type="entry name" value="CALPONIN-HOMOLOGY (CH) DOMAIN-CONTAINING PROTEIN"/>
    <property type="match status" value="1"/>
</dbReference>
<dbReference type="SMART" id="SM00015">
    <property type="entry name" value="IQ"/>
    <property type="match status" value="7"/>
</dbReference>
<dbReference type="CDD" id="cd21206">
    <property type="entry name" value="CH_IQGAP"/>
    <property type="match status" value="1"/>
</dbReference>
<dbReference type="PROSITE" id="PS50096">
    <property type="entry name" value="IQ"/>
    <property type="match status" value="7"/>
</dbReference>
<keyword evidence="11" id="KW-0968">Cytoplasmic vesicle</keyword>
<dbReference type="Pfam" id="PF00612">
    <property type="entry name" value="IQ"/>
    <property type="match status" value="2"/>
</dbReference>
<comment type="subcellular location">
    <subcellularLocation>
        <location evidence="2">Cytoplasmic vesicle</location>
        <location evidence="2">COPI-coated vesicle membrane</location>
        <topology evidence="2">Peripheral membrane protein</topology>
        <orientation evidence="2">Cytoplasmic side</orientation>
    </subcellularLocation>
    <subcellularLocation>
        <location evidence="1">Golgi apparatus membrane</location>
        <topology evidence="1">Peripheral membrane protein</topology>
        <orientation evidence="1">Cytoplasmic side</orientation>
    </subcellularLocation>
</comment>
<evidence type="ECO:0000256" key="7">
    <source>
        <dbReference type="ARBA" id="ARBA00022892"/>
    </source>
</evidence>
<evidence type="ECO:0000256" key="15">
    <source>
        <dbReference type="SAM" id="MobiDB-lite"/>
    </source>
</evidence>
<evidence type="ECO:0000256" key="8">
    <source>
        <dbReference type="ARBA" id="ARBA00022927"/>
    </source>
</evidence>
<evidence type="ECO:0000256" key="4">
    <source>
        <dbReference type="ARBA" id="ARBA00011775"/>
    </source>
</evidence>
<accession>A0AAJ5Z513</accession>
<dbReference type="GO" id="GO:0016192">
    <property type="term" value="P:vesicle-mediated transport"/>
    <property type="evidence" value="ECO:0007669"/>
    <property type="project" value="UniProtKB-KW"/>
</dbReference>
<dbReference type="SUPFAM" id="SSF47576">
    <property type="entry name" value="Calponin-homology domain, CH-domain"/>
    <property type="match status" value="1"/>
</dbReference>
<protein>
    <recommendedName>
        <fullName evidence="13">Zeta-coat protein</fullName>
    </recommendedName>
</protein>
<dbReference type="InterPro" id="IPR000048">
    <property type="entry name" value="IQ_motif_EF-hand-BS"/>
</dbReference>
<feature type="compositionally biased region" description="Basic and acidic residues" evidence="15">
    <location>
        <begin position="606"/>
        <end position="638"/>
    </location>
</feature>
<evidence type="ECO:0000256" key="1">
    <source>
        <dbReference type="ARBA" id="ARBA00004255"/>
    </source>
</evidence>